<feature type="chain" id="PRO_5008674834" evidence="1">
    <location>
        <begin position="28"/>
        <end position="62"/>
    </location>
</feature>
<feature type="signal peptide" evidence="1">
    <location>
        <begin position="1"/>
        <end position="27"/>
    </location>
</feature>
<evidence type="ECO:0000256" key="1">
    <source>
        <dbReference type="SAM" id="SignalP"/>
    </source>
</evidence>
<dbReference type="AlphaFoldDB" id="A0A1C3H435"/>
<organism evidence="2 3">
    <name type="scientific">Cardiobacterium hominis</name>
    <dbReference type="NCBI Taxonomy" id="2718"/>
    <lineage>
        <taxon>Bacteria</taxon>
        <taxon>Pseudomonadati</taxon>
        <taxon>Pseudomonadota</taxon>
        <taxon>Gammaproteobacteria</taxon>
        <taxon>Cardiobacteriales</taxon>
        <taxon>Cardiobacteriaceae</taxon>
        <taxon>Cardiobacterium</taxon>
    </lineage>
</organism>
<reference evidence="3" key="1">
    <citation type="submission" date="2016-04" db="EMBL/GenBank/DDBJ databases">
        <authorList>
            <person name="Tagini F."/>
        </authorList>
    </citation>
    <scope>NUCLEOTIDE SEQUENCE [LARGE SCALE GENOMIC DNA]</scope>
    <source>
        <strain evidence="3">CHUV0807</strain>
    </source>
</reference>
<dbReference type="RefSeq" id="WP_079540361.1">
    <property type="nucleotide sequence ID" value="NZ_FKLO01000043.1"/>
</dbReference>
<evidence type="ECO:0000313" key="3">
    <source>
        <dbReference type="Proteomes" id="UP000190837"/>
    </source>
</evidence>
<dbReference type="EMBL" id="FKLO01000043">
    <property type="protein sequence ID" value="SAM63632.1"/>
    <property type="molecule type" value="Genomic_DNA"/>
</dbReference>
<name>A0A1C3H435_9GAMM</name>
<evidence type="ECO:0000313" key="2">
    <source>
        <dbReference type="EMBL" id="SAM63632.1"/>
    </source>
</evidence>
<keyword evidence="1" id="KW-0732">Signal</keyword>
<sequence length="62" mass="6765">MTHLKNILTAAALAAAGFLFFDAALDAAVWEVDHAPRLTPEQIRHECAAHYTPACAGKRRHP</sequence>
<proteinExistence type="predicted"/>
<gene>
    <name evidence="2" type="ORF">CHUV0807_1140</name>
</gene>
<accession>A0A1C3H435</accession>
<dbReference type="Proteomes" id="UP000190837">
    <property type="component" value="Unassembled WGS sequence"/>
</dbReference>
<protein>
    <submittedName>
        <fullName evidence="2">Uncharacterized protein</fullName>
    </submittedName>
</protein>